<keyword evidence="3" id="KW-0813">Transport</keyword>
<evidence type="ECO:0000256" key="4">
    <source>
        <dbReference type="ARBA" id="ARBA00022729"/>
    </source>
</evidence>
<dbReference type="CDD" id="cd14748">
    <property type="entry name" value="PBP2_UgpB"/>
    <property type="match status" value="1"/>
</dbReference>
<evidence type="ECO:0000313" key="6">
    <source>
        <dbReference type="EMBL" id="KPJ74476.1"/>
    </source>
</evidence>
<keyword evidence="4" id="KW-0732">Signal</keyword>
<dbReference type="GO" id="GO:0030313">
    <property type="term" value="C:cell envelope"/>
    <property type="evidence" value="ECO:0007669"/>
    <property type="project" value="UniProtKB-SubCell"/>
</dbReference>
<evidence type="ECO:0000256" key="2">
    <source>
        <dbReference type="ARBA" id="ARBA00008520"/>
    </source>
</evidence>
<dbReference type="Pfam" id="PF13416">
    <property type="entry name" value="SBP_bac_8"/>
    <property type="match status" value="1"/>
</dbReference>
<reference evidence="6 7" key="1">
    <citation type="journal article" date="2015" name="Microbiome">
        <title>Genomic resolution of linkages in carbon, nitrogen, and sulfur cycling among widespread estuary sediment bacteria.</title>
        <authorList>
            <person name="Baker B.J."/>
            <person name="Lazar C.S."/>
            <person name="Teske A.P."/>
            <person name="Dick G.J."/>
        </authorList>
    </citation>
    <scope>NUCLEOTIDE SEQUENCE [LARGE SCALE GENOMIC DNA]</scope>
    <source>
        <strain evidence="6">DG_78</strain>
    </source>
</reference>
<evidence type="ECO:0000256" key="5">
    <source>
        <dbReference type="SAM" id="Phobius"/>
    </source>
</evidence>
<gene>
    <name evidence="6" type="ORF">AMJ52_00390</name>
</gene>
<dbReference type="AlphaFoldDB" id="A0A0S7YJT1"/>
<dbReference type="PANTHER" id="PTHR43649">
    <property type="entry name" value="ARABINOSE-BINDING PROTEIN-RELATED"/>
    <property type="match status" value="1"/>
</dbReference>
<comment type="subcellular location">
    <subcellularLocation>
        <location evidence="1">Cell envelope</location>
    </subcellularLocation>
</comment>
<comment type="similarity">
    <text evidence="2">Belongs to the bacterial solute-binding protein 1 family.</text>
</comment>
<sequence>MDQSGNGAVKRTLSIILIFIFIFITCSREKKLTVTFWHVMGGPLGRRLEEMIVEFNTLHPEGEIKPAHMGSYDALAQKLMGAVASNSPPVIAQMYESWTDQFFKAGVLYPLTEFVERDTSFHIEDFYPVFIDDNTYDSILVTLPFNKSVPVFYYNADILKAYGIDSFPQNWIAFRKTCETVKQSGIWPTSWPIDVWYFSTMLHQAGGRLYDEKTRQPLFNSTYGVEVLEYIVSLVRDSLFYLNPGFQRQDEFLSGNVAMIPASIVSWAFMKEKPPFKMEVAPFPSGVIKATVIAGTNIGMFKKPTQEQKKLAWEFIKWFLMPENQIRWTEASFYLPTRRSTTELEAFKKFIEENPGYDKVVEQLDVAKTEPKVKEWFTGRIYLNEVLEEAVRLQRTPKEALDNAAQRLLIETQ</sequence>
<accession>A0A0S7YJT1</accession>
<keyword evidence="5" id="KW-0812">Transmembrane</keyword>
<dbReference type="EMBL" id="LJNI01000003">
    <property type="protein sequence ID" value="KPJ74476.1"/>
    <property type="molecule type" value="Genomic_DNA"/>
</dbReference>
<dbReference type="SUPFAM" id="SSF53850">
    <property type="entry name" value="Periplasmic binding protein-like II"/>
    <property type="match status" value="1"/>
</dbReference>
<dbReference type="InterPro" id="IPR006059">
    <property type="entry name" value="SBP"/>
</dbReference>
<evidence type="ECO:0000313" key="7">
    <source>
        <dbReference type="Proteomes" id="UP000051012"/>
    </source>
</evidence>
<evidence type="ECO:0000256" key="1">
    <source>
        <dbReference type="ARBA" id="ARBA00004196"/>
    </source>
</evidence>
<protein>
    <recommendedName>
        <fullName evidence="8">ABC transporter substrate-binding protein</fullName>
    </recommendedName>
</protein>
<feature type="transmembrane region" description="Helical" evidence="5">
    <location>
        <begin position="12"/>
        <end position="28"/>
    </location>
</feature>
<evidence type="ECO:0008006" key="8">
    <source>
        <dbReference type="Google" id="ProtNLM"/>
    </source>
</evidence>
<dbReference type="Gene3D" id="3.40.190.10">
    <property type="entry name" value="Periplasmic binding protein-like II"/>
    <property type="match status" value="2"/>
</dbReference>
<proteinExistence type="inferred from homology"/>
<evidence type="ECO:0000256" key="3">
    <source>
        <dbReference type="ARBA" id="ARBA00022448"/>
    </source>
</evidence>
<name>A0A0S7YJT1_UNCT6</name>
<dbReference type="Proteomes" id="UP000051012">
    <property type="component" value="Unassembled WGS sequence"/>
</dbReference>
<keyword evidence="5" id="KW-0472">Membrane</keyword>
<comment type="caution">
    <text evidence="6">The sequence shown here is derived from an EMBL/GenBank/DDBJ whole genome shotgun (WGS) entry which is preliminary data.</text>
</comment>
<organism evidence="6 7">
    <name type="scientific">candidate division TA06 bacterium DG_78</name>
    <dbReference type="NCBI Taxonomy" id="1703772"/>
    <lineage>
        <taxon>Bacteria</taxon>
        <taxon>Bacteria division TA06</taxon>
    </lineage>
</organism>
<dbReference type="InterPro" id="IPR050490">
    <property type="entry name" value="Bact_solute-bd_prot1"/>
</dbReference>
<keyword evidence="5" id="KW-1133">Transmembrane helix</keyword>
<dbReference type="PANTHER" id="PTHR43649:SF31">
    <property type="entry name" value="SN-GLYCEROL-3-PHOSPHATE-BINDING PERIPLASMIC PROTEIN UGPB"/>
    <property type="match status" value="1"/>
</dbReference>